<feature type="domain" description="DUF6545" evidence="2">
    <location>
        <begin position="235"/>
        <end position="354"/>
    </location>
</feature>
<keyword evidence="1" id="KW-0812">Transmembrane</keyword>
<name>A0ABW7X9Q2_9NOCA</name>
<dbReference type="InterPro" id="IPR050039">
    <property type="entry name" value="MAB_1171c-like"/>
</dbReference>
<dbReference type="RefSeq" id="WP_357408767.1">
    <property type="nucleotide sequence ID" value="NZ_JBEYCD010000013.1"/>
</dbReference>
<feature type="transmembrane region" description="Helical" evidence="1">
    <location>
        <begin position="133"/>
        <end position="150"/>
    </location>
</feature>
<evidence type="ECO:0000313" key="3">
    <source>
        <dbReference type="EMBL" id="MFI2477764.1"/>
    </source>
</evidence>
<protein>
    <submittedName>
        <fullName evidence="3">MAB_1171c family putative transporter</fullName>
    </submittedName>
</protein>
<keyword evidence="4" id="KW-1185">Reference proteome</keyword>
<feature type="transmembrane region" description="Helical" evidence="1">
    <location>
        <begin position="102"/>
        <end position="121"/>
    </location>
</feature>
<dbReference type="EMBL" id="JBIRYO010000028">
    <property type="protein sequence ID" value="MFI2477764.1"/>
    <property type="molecule type" value="Genomic_DNA"/>
</dbReference>
<dbReference type="InterPro" id="IPR046675">
    <property type="entry name" value="DUF6545"/>
</dbReference>
<dbReference type="Pfam" id="PF20182">
    <property type="entry name" value="DUF6545"/>
    <property type="match status" value="1"/>
</dbReference>
<proteinExistence type="predicted"/>
<gene>
    <name evidence="3" type="ORF">ACH49W_30695</name>
</gene>
<evidence type="ECO:0000256" key="1">
    <source>
        <dbReference type="SAM" id="Phobius"/>
    </source>
</evidence>
<dbReference type="Proteomes" id="UP001611415">
    <property type="component" value="Unassembled WGS sequence"/>
</dbReference>
<keyword evidence="1" id="KW-0472">Membrane</keyword>
<organism evidence="3 4">
    <name type="scientific">Nocardia xishanensis</name>
    <dbReference type="NCBI Taxonomy" id="238964"/>
    <lineage>
        <taxon>Bacteria</taxon>
        <taxon>Bacillati</taxon>
        <taxon>Actinomycetota</taxon>
        <taxon>Actinomycetes</taxon>
        <taxon>Mycobacteriales</taxon>
        <taxon>Nocardiaceae</taxon>
        <taxon>Nocardia</taxon>
    </lineage>
</organism>
<keyword evidence="1" id="KW-1133">Transmembrane helix</keyword>
<feature type="transmembrane region" description="Helical" evidence="1">
    <location>
        <begin position="170"/>
        <end position="192"/>
    </location>
</feature>
<dbReference type="NCBIfam" id="NF042915">
    <property type="entry name" value="MAB_1171c_fam"/>
    <property type="match status" value="1"/>
</dbReference>
<sequence length="360" mass="38585">MSTLPPAGVGMVAVFIAAIVVGRWFLVNELLIDRLLNAALSWDLAAIVLYEIVSVLGVRDLAERLFLGIGAMTLAYVYGFARLLDGMDADVLRSRQRRYNGVGLAAGTAIMLGPAVVDLLGWPLGSPADQSRVIWTAGSFVGIGCGALIAKACVRELRTPDPTTRERWAYSALLVFGLYCCVASGIGVFRIIAGMSSIEPGLPWAVATFAMLAVVTALIAIPLINAVLVRTGLDRNGRACRQLRPLWRDLTAAVPEIVLLPDDSRPGEPMSRLYRMTVEIQDALLHLRPYEPEPSGEPSTADYARRIAHAARAKASGEPPRTRGGAPASAVQALGVDDRAAGLRDLLRLAKAWPKEGIKV</sequence>
<feature type="transmembrane region" description="Helical" evidence="1">
    <location>
        <begin position="38"/>
        <end position="58"/>
    </location>
</feature>
<feature type="transmembrane region" description="Helical" evidence="1">
    <location>
        <begin position="64"/>
        <end position="81"/>
    </location>
</feature>
<accession>A0ABW7X9Q2</accession>
<comment type="caution">
    <text evidence="3">The sequence shown here is derived from an EMBL/GenBank/DDBJ whole genome shotgun (WGS) entry which is preliminary data.</text>
</comment>
<feature type="transmembrane region" description="Helical" evidence="1">
    <location>
        <begin position="204"/>
        <end position="228"/>
    </location>
</feature>
<reference evidence="3 4" key="1">
    <citation type="submission" date="2024-10" db="EMBL/GenBank/DDBJ databases">
        <title>The Natural Products Discovery Center: Release of the First 8490 Sequenced Strains for Exploring Actinobacteria Biosynthetic Diversity.</title>
        <authorList>
            <person name="Kalkreuter E."/>
            <person name="Kautsar S.A."/>
            <person name="Yang D."/>
            <person name="Bader C.D."/>
            <person name="Teijaro C.N."/>
            <person name="Fluegel L."/>
            <person name="Davis C.M."/>
            <person name="Simpson J.R."/>
            <person name="Lauterbach L."/>
            <person name="Steele A.D."/>
            <person name="Gui C."/>
            <person name="Meng S."/>
            <person name="Li G."/>
            <person name="Viehrig K."/>
            <person name="Ye F."/>
            <person name="Su P."/>
            <person name="Kiefer A.F."/>
            <person name="Nichols A."/>
            <person name="Cepeda A.J."/>
            <person name="Yan W."/>
            <person name="Fan B."/>
            <person name="Jiang Y."/>
            <person name="Adhikari A."/>
            <person name="Zheng C.-J."/>
            <person name="Schuster L."/>
            <person name="Cowan T.M."/>
            <person name="Smanski M.J."/>
            <person name="Chevrette M.G."/>
            <person name="De Carvalho L.P.S."/>
            <person name="Shen B."/>
        </authorList>
    </citation>
    <scope>NUCLEOTIDE SEQUENCE [LARGE SCALE GENOMIC DNA]</scope>
    <source>
        <strain evidence="3 4">NPDC019275</strain>
    </source>
</reference>
<evidence type="ECO:0000313" key="4">
    <source>
        <dbReference type="Proteomes" id="UP001611415"/>
    </source>
</evidence>
<evidence type="ECO:0000259" key="2">
    <source>
        <dbReference type="Pfam" id="PF20182"/>
    </source>
</evidence>
<feature type="transmembrane region" description="Helical" evidence="1">
    <location>
        <begin position="6"/>
        <end position="26"/>
    </location>
</feature>